<keyword evidence="1" id="KW-0812">Transmembrane</keyword>
<protein>
    <submittedName>
        <fullName evidence="2">Uncharacterized protein</fullName>
    </submittedName>
</protein>
<reference evidence="3" key="1">
    <citation type="submission" date="2018-09" db="EMBL/GenBank/DDBJ databases">
        <authorList>
            <person name="Zhu H."/>
        </authorList>
    </citation>
    <scope>NUCLEOTIDE SEQUENCE [LARGE SCALE GENOMIC DNA]</scope>
    <source>
        <strain evidence="3">K2R23-3</strain>
    </source>
</reference>
<name>A0A385YTC0_9BACL</name>
<dbReference type="Proteomes" id="UP000265725">
    <property type="component" value="Chromosome"/>
</dbReference>
<feature type="transmembrane region" description="Helical" evidence="1">
    <location>
        <begin position="20"/>
        <end position="40"/>
    </location>
</feature>
<dbReference type="AlphaFoldDB" id="A0A385YTC0"/>
<evidence type="ECO:0000313" key="3">
    <source>
        <dbReference type="Proteomes" id="UP000265725"/>
    </source>
</evidence>
<evidence type="ECO:0000256" key="1">
    <source>
        <dbReference type="SAM" id="Phobius"/>
    </source>
</evidence>
<dbReference type="KEGG" id="paek:D3873_06565"/>
<organism evidence="2 3">
    <name type="scientific">Paenisporosarcina cavernae</name>
    <dbReference type="NCBI Taxonomy" id="2320858"/>
    <lineage>
        <taxon>Bacteria</taxon>
        <taxon>Bacillati</taxon>
        <taxon>Bacillota</taxon>
        <taxon>Bacilli</taxon>
        <taxon>Bacillales</taxon>
        <taxon>Caryophanaceae</taxon>
        <taxon>Paenisporosarcina</taxon>
    </lineage>
</organism>
<evidence type="ECO:0000313" key="2">
    <source>
        <dbReference type="EMBL" id="AYC29560.1"/>
    </source>
</evidence>
<dbReference type="EMBL" id="CP032418">
    <property type="protein sequence ID" value="AYC29560.1"/>
    <property type="molecule type" value="Genomic_DNA"/>
</dbReference>
<sequence length="63" mass="7342">MNNPFKLVDKLNEKGASFPLALVVLVIVLFFVSYFILSFLSSIQFYEMLESYYFSATINEMEE</sequence>
<accession>A0A385YTC0</accession>
<gene>
    <name evidence="2" type="ORF">D3873_06565</name>
</gene>
<keyword evidence="3" id="KW-1185">Reference proteome</keyword>
<dbReference type="RefSeq" id="WP_119883300.1">
    <property type="nucleotide sequence ID" value="NZ_CP032418.1"/>
</dbReference>
<keyword evidence="1" id="KW-0472">Membrane</keyword>
<keyword evidence="1" id="KW-1133">Transmembrane helix</keyword>
<proteinExistence type="predicted"/>